<name>A0ABR0F8T4_9PEZI</name>
<evidence type="ECO:0000313" key="2">
    <source>
        <dbReference type="Proteomes" id="UP001322138"/>
    </source>
</evidence>
<sequence>MALPVTSIMMPRAFLAAARPLQRILVGASSRTHIPPLPRHHKQQVRQIRYRLAKREDANPKLLFTDEDIPSMDVWDRLSERAIARRIPPEITSEQMYKAVRSYCSIAIHSNDSWQPRLQSEFGIEPIVLHYAAISLWPLSDHKLCIHMLSTASSLGYHPSTVSVMFFLSQISDFFDARLKPPFRDISARFRLLSRTSRDPDILTVQGLIALREDDQDAALRFFEQAVIAAEKGTGILPPLVPGDFVSDGDTKEVPGRPLRFSYEKSCYYNLGRLYRRKGQTAKARDAFVIAAADLRHIPALVDHARMVELGKTAEENKYREVLLVSGAKMGNVKAFRQMVVDLLMKYENPEKYSPKEFKEDPVDVRVIWEWCILTLGLGRTSGPFTFADKDEFERVHNAIRGNRARMSLVEQDAETEEVTLAIWVYPSKIANLENLTGEPERFDITI</sequence>
<dbReference type="SUPFAM" id="SSF48452">
    <property type="entry name" value="TPR-like"/>
    <property type="match status" value="1"/>
</dbReference>
<organism evidence="1 2">
    <name type="scientific">Podospora bellae-mahoneyi</name>
    <dbReference type="NCBI Taxonomy" id="2093777"/>
    <lineage>
        <taxon>Eukaryota</taxon>
        <taxon>Fungi</taxon>
        <taxon>Dikarya</taxon>
        <taxon>Ascomycota</taxon>
        <taxon>Pezizomycotina</taxon>
        <taxon>Sordariomycetes</taxon>
        <taxon>Sordariomycetidae</taxon>
        <taxon>Sordariales</taxon>
        <taxon>Podosporaceae</taxon>
        <taxon>Podospora</taxon>
    </lineage>
</organism>
<dbReference type="GeneID" id="87901814"/>
<dbReference type="InterPro" id="IPR011990">
    <property type="entry name" value="TPR-like_helical_dom_sf"/>
</dbReference>
<comment type="caution">
    <text evidence="1">The sequence shown here is derived from an EMBL/GenBank/DDBJ whole genome shotgun (WGS) entry which is preliminary data.</text>
</comment>
<gene>
    <name evidence="1" type="ORF">QC761_707835</name>
</gene>
<dbReference type="RefSeq" id="XP_062728363.1">
    <property type="nucleotide sequence ID" value="XM_062882332.1"/>
</dbReference>
<protein>
    <submittedName>
        <fullName evidence="1">Uncharacterized protein</fullName>
    </submittedName>
</protein>
<dbReference type="Proteomes" id="UP001322138">
    <property type="component" value="Unassembled WGS sequence"/>
</dbReference>
<accession>A0ABR0F8T4</accession>
<reference evidence="1 2" key="1">
    <citation type="journal article" date="2023" name="bioRxiv">
        <title>High-quality genome assemblies of four members of thePodospora anserinaspecies complex.</title>
        <authorList>
            <person name="Ament-Velasquez S.L."/>
            <person name="Vogan A.A."/>
            <person name="Wallerman O."/>
            <person name="Hartmann F."/>
            <person name="Gautier V."/>
            <person name="Silar P."/>
            <person name="Giraud T."/>
            <person name="Johannesson H."/>
        </authorList>
    </citation>
    <scope>NUCLEOTIDE SEQUENCE [LARGE SCALE GENOMIC DNA]</scope>
    <source>
        <strain evidence="1 2">CBS 112042</strain>
    </source>
</reference>
<evidence type="ECO:0000313" key="1">
    <source>
        <dbReference type="EMBL" id="KAK4639387.1"/>
    </source>
</evidence>
<keyword evidence="2" id="KW-1185">Reference proteome</keyword>
<dbReference type="EMBL" id="JAFFGZ010000009">
    <property type="protein sequence ID" value="KAK4639387.1"/>
    <property type="molecule type" value="Genomic_DNA"/>
</dbReference>
<proteinExistence type="predicted"/>
<dbReference type="Gene3D" id="1.25.40.10">
    <property type="entry name" value="Tetratricopeptide repeat domain"/>
    <property type="match status" value="1"/>
</dbReference>